<feature type="signal peptide" evidence="8">
    <location>
        <begin position="1"/>
        <end position="18"/>
    </location>
</feature>
<dbReference type="GO" id="GO:0004252">
    <property type="term" value="F:serine-type endopeptidase activity"/>
    <property type="evidence" value="ECO:0007669"/>
    <property type="project" value="UniProtKB-UniRule"/>
</dbReference>
<feature type="active site" description="Charge relay system" evidence="6 7">
    <location>
        <position position="157"/>
    </location>
</feature>
<dbReference type="GO" id="GO:0016020">
    <property type="term" value="C:membrane"/>
    <property type="evidence" value="ECO:0007669"/>
    <property type="project" value="InterPro"/>
</dbReference>
<dbReference type="InterPro" id="IPR010435">
    <property type="entry name" value="C5a/SBT2-like_Fn3"/>
</dbReference>
<reference evidence="11" key="1">
    <citation type="journal article" date="2020" name="Phytopathology">
        <title>Genome sequence of the chestnut blight fungus Cryphonectria parasitica EP155: A fundamental resource for an archetypical invasive plant pathogen.</title>
        <authorList>
            <person name="Crouch J.A."/>
            <person name="Dawe A."/>
            <person name="Aerts A."/>
            <person name="Barry K."/>
            <person name="Churchill A.C.L."/>
            <person name="Grimwood J."/>
            <person name="Hillman B."/>
            <person name="Milgroom M.G."/>
            <person name="Pangilinan J."/>
            <person name="Smith M."/>
            <person name="Salamov A."/>
            <person name="Schmutz J."/>
            <person name="Yadav J."/>
            <person name="Grigoriev I.V."/>
            <person name="Nuss D."/>
        </authorList>
    </citation>
    <scope>NUCLEOTIDE SEQUENCE</scope>
    <source>
        <strain evidence="11">EP155</strain>
    </source>
</reference>
<protein>
    <submittedName>
        <fullName evidence="11">Subtilisin-like protein</fullName>
    </submittedName>
</protein>
<feature type="chain" id="PRO_5040224802" evidence="8">
    <location>
        <begin position="19"/>
        <end position="908"/>
    </location>
</feature>
<dbReference type="CDD" id="cd07489">
    <property type="entry name" value="Peptidases_S8_5"/>
    <property type="match status" value="1"/>
</dbReference>
<dbReference type="PROSITE" id="PS51892">
    <property type="entry name" value="SUBTILASE"/>
    <property type="match status" value="1"/>
</dbReference>
<keyword evidence="3 8" id="KW-0732">Signal</keyword>
<keyword evidence="12" id="KW-1185">Reference proteome</keyword>
<dbReference type="Pfam" id="PF00082">
    <property type="entry name" value="Peptidase_S8"/>
    <property type="match status" value="1"/>
</dbReference>
<proteinExistence type="inferred from homology"/>
<dbReference type="InterPro" id="IPR000209">
    <property type="entry name" value="Peptidase_S8/S53_dom"/>
</dbReference>
<evidence type="ECO:0000259" key="10">
    <source>
        <dbReference type="Pfam" id="PF06280"/>
    </source>
</evidence>
<dbReference type="InterPro" id="IPR036852">
    <property type="entry name" value="Peptidase_S8/S53_dom_sf"/>
</dbReference>
<evidence type="ECO:0000259" key="9">
    <source>
        <dbReference type="Pfam" id="PF00082"/>
    </source>
</evidence>
<dbReference type="InterPro" id="IPR022398">
    <property type="entry name" value="Peptidase_S8_His-AS"/>
</dbReference>
<dbReference type="SUPFAM" id="SSF52025">
    <property type="entry name" value="PA domain"/>
    <property type="match status" value="1"/>
</dbReference>
<dbReference type="RefSeq" id="XP_040774551.1">
    <property type="nucleotide sequence ID" value="XM_040918389.1"/>
</dbReference>
<dbReference type="PROSITE" id="PS00137">
    <property type="entry name" value="SUBTILASE_HIS"/>
    <property type="match status" value="1"/>
</dbReference>
<evidence type="ECO:0000313" key="12">
    <source>
        <dbReference type="Proteomes" id="UP000803844"/>
    </source>
</evidence>
<evidence type="ECO:0000313" key="11">
    <source>
        <dbReference type="EMBL" id="KAF3763590.1"/>
    </source>
</evidence>
<dbReference type="EMBL" id="MU032349">
    <property type="protein sequence ID" value="KAF3763590.1"/>
    <property type="molecule type" value="Genomic_DNA"/>
</dbReference>
<sequence length="908" mass="95902">MKVPHLLLLSLGSVNVLAVSRRSTFQPANASNGTAPQAKRYIIEFKQGSDYTAIQDSIAAQPGTTILRTFNTDVFAGVSVESISQNVDSLSEFTSVAQTWTSKIITLDTSVPSRAWTAVDAAAEAASSNYSVHAQTGVDKLHAAGIFGEGAVIAVVDTGTQYTHPALGGCFGAGCKVAGGYDLVGDGCWPDLGCDLEPDDDPMDQIGHGTHVSGIAVGQAPNGIFVGVAPSATLLSYKVFTDLDDTTEDILIEAFLMAYEADADIITCSVGGAGGWSSDAWAVVASRIAEQGVIVTIAGGNDGVEGPYYTSDGSSGQNVLAVASIEAETTAEIAFLANFTVSNQTSSAAVGYYSGFEPIPYTYTGFPIYALSLNTSSTTDACEPLDIDLEGNITLVRVGDCDSSVQQTNVQNAGSHVTLWYLGDDPSDIPGYLPTGGFTGVISADSGAAIIETIKSGGKVTGDFTTIDADNYFVGMPNPEGTGGLPNYFTSWGPLYDLSIKPDIAAPGGDILSTYPTDAYTVLSGTSMATPYIAGVAALYIGKFGGRSSNSAFNASDLMMRIITSGDSLPYFDGQTLTNYGLYAPTAQVGTGIINASKVLDFTSSLSYSKFALNDTADFVSSHSVEITNAAEESVTYTFDVQDAAGFETWLSADSSDDTTPRPVDFVELVPIEIKPSVSLPDVATLAAGETLTVSFEFSYPTGFDNLPLYSGKIQINSSLGESLSVPYLGIAGNLEETIADQWQPGYPYVVSGLSATNISDDSSFTFNLSTTSQDFPQLFVRTQWGTEELRWDIFEQDWTESEWSYPPVVGKDGYVGSVTYWAYSGEVTVYDASADPNTTIAFPLTDLPRTTVDIAAEEYWWFGGLANGSQIESGDYVMRLAALLPFGEPTSSEGWSTYTNNFTVLPL</sequence>
<dbReference type="PANTHER" id="PTHR43806">
    <property type="entry name" value="PEPTIDASE S8"/>
    <property type="match status" value="1"/>
</dbReference>
<dbReference type="OrthoDB" id="10256524at2759"/>
<keyword evidence="5 7" id="KW-0720">Serine protease</keyword>
<dbReference type="GO" id="GO:0006508">
    <property type="term" value="P:proteolysis"/>
    <property type="evidence" value="ECO:0007669"/>
    <property type="project" value="UniProtKB-KW"/>
</dbReference>
<feature type="active site" description="Charge relay system" evidence="6 7">
    <location>
        <position position="208"/>
    </location>
</feature>
<evidence type="ECO:0000256" key="8">
    <source>
        <dbReference type="SAM" id="SignalP"/>
    </source>
</evidence>
<accession>A0A9P4XZX5</accession>
<dbReference type="SUPFAM" id="SSF52743">
    <property type="entry name" value="Subtilisin-like"/>
    <property type="match status" value="1"/>
</dbReference>
<dbReference type="PRINTS" id="PR00723">
    <property type="entry name" value="SUBTILISIN"/>
</dbReference>
<dbReference type="InterPro" id="IPR015500">
    <property type="entry name" value="Peptidase_S8_subtilisin-rel"/>
</dbReference>
<evidence type="ECO:0000256" key="1">
    <source>
        <dbReference type="ARBA" id="ARBA00011073"/>
    </source>
</evidence>
<gene>
    <name evidence="11" type="ORF">M406DRAFT_279618</name>
</gene>
<feature type="domain" description="C5a peptidase/Subtilisin-like protease SBT2-like Fn3-like" evidence="10">
    <location>
        <begin position="612"/>
        <end position="729"/>
    </location>
</feature>
<comment type="caution">
    <text evidence="11">The sequence shown here is derived from an EMBL/GenBank/DDBJ whole genome shotgun (WGS) entry which is preliminary data.</text>
</comment>
<name>A0A9P4XZX5_CRYP1</name>
<evidence type="ECO:0000256" key="6">
    <source>
        <dbReference type="PIRSR" id="PIRSR615500-1"/>
    </source>
</evidence>
<dbReference type="InterPro" id="IPR023828">
    <property type="entry name" value="Peptidase_S8_Ser-AS"/>
</dbReference>
<evidence type="ECO:0000256" key="4">
    <source>
        <dbReference type="ARBA" id="ARBA00022801"/>
    </source>
</evidence>
<dbReference type="InterPro" id="IPR034187">
    <property type="entry name" value="Peptidases_S8_5"/>
</dbReference>
<organism evidence="11 12">
    <name type="scientific">Cryphonectria parasitica (strain ATCC 38755 / EP155)</name>
    <dbReference type="NCBI Taxonomy" id="660469"/>
    <lineage>
        <taxon>Eukaryota</taxon>
        <taxon>Fungi</taxon>
        <taxon>Dikarya</taxon>
        <taxon>Ascomycota</taxon>
        <taxon>Pezizomycotina</taxon>
        <taxon>Sordariomycetes</taxon>
        <taxon>Sordariomycetidae</taxon>
        <taxon>Diaporthales</taxon>
        <taxon>Cryphonectriaceae</taxon>
        <taxon>Cryphonectria-Endothia species complex</taxon>
        <taxon>Cryphonectria</taxon>
    </lineage>
</organism>
<evidence type="ECO:0000256" key="2">
    <source>
        <dbReference type="ARBA" id="ARBA00022670"/>
    </source>
</evidence>
<keyword evidence="4 7" id="KW-0378">Hydrolase</keyword>
<dbReference type="InterPro" id="IPR050131">
    <property type="entry name" value="Peptidase_S8_subtilisin-like"/>
</dbReference>
<dbReference type="Pfam" id="PF06280">
    <property type="entry name" value="fn3_5"/>
    <property type="match status" value="1"/>
</dbReference>
<dbReference type="AlphaFoldDB" id="A0A9P4XZX5"/>
<dbReference type="PROSITE" id="PS00138">
    <property type="entry name" value="SUBTILASE_SER"/>
    <property type="match status" value="1"/>
</dbReference>
<feature type="active site" description="Charge relay system" evidence="6 7">
    <location>
        <position position="527"/>
    </location>
</feature>
<evidence type="ECO:0000256" key="3">
    <source>
        <dbReference type="ARBA" id="ARBA00022729"/>
    </source>
</evidence>
<comment type="similarity">
    <text evidence="1 7">Belongs to the peptidase S8 family.</text>
</comment>
<feature type="domain" description="Peptidase S8/S53" evidence="9">
    <location>
        <begin position="148"/>
        <end position="553"/>
    </location>
</feature>
<dbReference type="GeneID" id="63835518"/>
<dbReference type="InterPro" id="IPR046450">
    <property type="entry name" value="PA_dom_sf"/>
</dbReference>
<evidence type="ECO:0000256" key="5">
    <source>
        <dbReference type="ARBA" id="ARBA00022825"/>
    </source>
</evidence>
<dbReference type="Gene3D" id="3.40.50.200">
    <property type="entry name" value="Peptidase S8/S53 domain"/>
    <property type="match status" value="2"/>
</dbReference>
<dbReference type="PANTHER" id="PTHR43806:SF66">
    <property type="entry name" value="SERIN ENDOPEPTIDASE"/>
    <property type="match status" value="1"/>
</dbReference>
<dbReference type="Proteomes" id="UP000803844">
    <property type="component" value="Unassembled WGS sequence"/>
</dbReference>
<keyword evidence="2 7" id="KW-0645">Protease</keyword>
<evidence type="ECO:0000256" key="7">
    <source>
        <dbReference type="PROSITE-ProRule" id="PRU01240"/>
    </source>
</evidence>